<dbReference type="GeneID" id="24893166"/>
<dbReference type="KEGG" id="mmet:MCMEM_0657"/>
<keyword evidence="1" id="KW-1133">Transmembrane helix</keyword>
<keyword evidence="3" id="KW-1185">Reference proteome</keyword>
<dbReference type="Proteomes" id="UP000033048">
    <property type="component" value="Chromosome"/>
</dbReference>
<dbReference type="RefSeq" id="WP_048204891.1">
    <property type="nucleotide sequence ID" value="NZ_CP009518.1"/>
</dbReference>
<protein>
    <submittedName>
        <fullName evidence="2">Uncharacterized protein</fullName>
    </submittedName>
</protein>
<dbReference type="STRING" id="1434104.MCMEM_0657"/>
<evidence type="ECO:0000313" key="2">
    <source>
        <dbReference type="EMBL" id="AKB84710.1"/>
    </source>
</evidence>
<accession>A0A0E3WZG2</accession>
<keyword evidence="1" id="KW-0812">Transmembrane</keyword>
<dbReference type="AlphaFoldDB" id="A0A0E3WZG2"/>
<evidence type="ECO:0000313" key="3">
    <source>
        <dbReference type="Proteomes" id="UP000033048"/>
    </source>
</evidence>
<evidence type="ECO:0000256" key="1">
    <source>
        <dbReference type="SAM" id="Phobius"/>
    </source>
</evidence>
<keyword evidence="1" id="KW-0472">Membrane</keyword>
<sequence>MKAEKKEYNVVKQEYLEITRRNRKIAKIDMLILGTGLLLKYVGRADIGEHFMWLGFIILVYVFGSNMMAKSELRKAQP</sequence>
<reference evidence="2 3" key="1">
    <citation type="submission" date="2014-07" db="EMBL/GenBank/DDBJ databases">
        <title>Methanogenic archaea and the global carbon cycle.</title>
        <authorList>
            <person name="Henriksen J.R."/>
            <person name="Luke J."/>
            <person name="Reinhart S."/>
            <person name="Benedict M.N."/>
            <person name="Youngblut N.D."/>
            <person name="Metcalf M.E."/>
            <person name="Whitaker R.J."/>
            <person name="Metcalf W.W."/>
        </authorList>
    </citation>
    <scope>NUCLEOTIDE SEQUENCE [LARGE SCALE GENOMIC DNA]</scope>
    <source>
        <strain evidence="2 3">MM1</strain>
    </source>
</reference>
<proteinExistence type="predicted"/>
<gene>
    <name evidence="2" type="ORF">MCMEM_0657</name>
</gene>
<name>A0A0E3WZG2_METMT</name>
<feature type="transmembrane region" description="Helical" evidence="1">
    <location>
        <begin position="51"/>
        <end position="69"/>
    </location>
</feature>
<organism evidence="2 3">
    <name type="scientific">Methanococcoides methylutens MM1</name>
    <dbReference type="NCBI Taxonomy" id="1434104"/>
    <lineage>
        <taxon>Archaea</taxon>
        <taxon>Methanobacteriati</taxon>
        <taxon>Methanobacteriota</taxon>
        <taxon>Stenosarchaea group</taxon>
        <taxon>Methanomicrobia</taxon>
        <taxon>Methanosarcinales</taxon>
        <taxon>Methanosarcinaceae</taxon>
        <taxon>Methanococcoides</taxon>
    </lineage>
</organism>
<dbReference type="HOGENOM" id="CLU_194997_0_0_2"/>
<dbReference type="OrthoDB" id="125100at2157"/>
<dbReference type="EMBL" id="CP009518">
    <property type="protein sequence ID" value="AKB84710.1"/>
    <property type="molecule type" value="Genomic_DNA"/>
</dbReference>